<organism evidence="1 2">
    <name type="scientific">Violaceomyces palustris</name>
    <dbReference type="NCBI Taxonomy" id="1673888"/>
    <lineage>
        <taxon>Eukaryota</taxon>
        <taxon>Fungi</taxon>
        <taxon>Dikarya</taxon>
        <taxon>Basidiomycota</taxon>
        <taxon>Ustilaginomycotina</taxon>
        <taxon>Ustilaginomycetes</taxon>
        <taxon>Violaceomycetales</taxon>
        <taxon>Violaceomycetaceae</taxon>
        <taxon>Violaceomyces</taxon>
    </lineage>
</organism>
<reference evidence="1 2" key="1">
    <citation type="journal article" date="2018" name="Mol. Biol. Evol.">
        <title>Broad Genomic Sampling Reveals a Smut Pathogenic Ancestry of the Fungal Clade Ustilaginomycotina.</title>
        <authorList>
            <person name="Kijpornyongpan T."/>
            <person name="Mondo S.J."/>
            <person name="Barry K."/>
            <person name="Sandor L."/>
            <person name="Lee J."/>
            <person name="Lipzen A."/>
            <person name="Pangilinan J."/>
            <person name="LaButti K."/>
            <person name="Hainaut M."/>
            <person name="Henrissat B."/>
            <person name="Grigoriev I.V."/>
            <person name="Spatafora J.W."/>
            <person name="Aime M.C."/>
        </authorList>
    </citation>
    <scope>NUCLEOTIDE SEQUENCE [LARGE SCALE GENOMIC DNA]</scope>
    <source>
        <strain evidence="1 2">SA 807</strain>
    </source>
</reference>
<keyword evidence="2" id="KW-1185">Reference proteome</keyword>
<evidence type="ECO:0000313" key="2">
    <source>
        <dbReference type="Proteomes" id="UP000245626"/>
    </source>
</evidence>
<gene>
    <name evidence="1" type="ORF">IE53DRAFT_338446</name>
</gene>
<protein>
    <submittedName>
        <fullName evidence="1">Uncharacterized protein</fullName>
    </submittedName>
</protein>
<name>A0ACD0P6E9_9BASI</name>
<dbReference type="Proteomes" id="UP000245626">
    <property type="component" value="Unassembled WGS sequence"/>
</dbReference>
<accession>A0ACD0P6E9</accession>
<dbReference type="EMBL" id="KZ819715">
    <property type="protein sequence ID" value="PWN53642.1"/>
    <property type="molecule type" value="Genomic_DNA"/>
</dbReference>
<sequence>MNNHLSPASASEHSYASSSQMGSSPAPSHHSIATTVSTSSSHTPDRKGLANGHALINNSPSPAGSSKSHTESPVGDSPVAQDSKPIICRWDNCGKTFYDPEVVYKHLCDDHVGRKSTNNLCLTCKWEGCDVSCAKRDHITSHLRVHTPLKPHACEVCNKTFKRPQDLKKHERIHTEEHQLQRQNKAAQGAAQRAYGASPEAAMYGGYLAANQAAGASHRMASHFGYPYQGHEHGFGGHYHGHTYPSSYSSTPQHVRDHTPGYTHSSASTASLSPLSSRLETPQGNSPLYPQIAPPSVTNKDNYLNLVSGESRPKPANDPNSYLYLAHGASNLAGTKRGHDQVAVGEFFGDVRRKKMAPTYDPTMAERLSHTFGGGIDDASLQAFLGSLDPSHGQHSAGLGGQVPTSMSSNPAPAHHQHGKMSLSEAFKHTDLAELNAFLLQLGANAARESIHSSTHATVGHGPPVNSAAASFDINTLSQYGLTNIPGFDESLLAGSNNNSSQHSHGGYSSASTGGGLQNMPTQQRPMAQLPSRQANSSLPHHHLHHAPSYGPSYGSSVADSPFQHLNNGSGYTGLGGAPQTSFDSLRVSRGADLVPQLAPMEIGGHSYRRVEALTRAAPTLASEPELSEPRPAGKHAAAEDDNEDEEMTDISPKPQPRRLASMEASLSNSSSASSMGRHRSESPAASSESGTSISTEAAERHESSSPSLGLYPRISSMDPSRRLPSPVLPGGKSRSGPSISSILSSEPLSRSRLSSQSRESSSPPPRLAPIRQASTSSESSPSMYPSLVDEVARLEGLGRPASRSGSVKGDQSPAGAAPIPDDVRAHHIRLIRDLLIAINMPRKIVESKAETGADDEETSGPHPCDEDEDEDGEEASRIRLAPIRIDPDAGKSANLEYEDGEKTPSLPSRQRRIDPDSDEEEEKDELDDDDEDDDAQDSDRHPPFYPLTCSSSSRRDDPHRAWTPTKSRESRPCSSRSSPAAPTPPSLYPKLGGATRLPAISSLLNEVDRDFRRTNPTSFAMTTFENREMDCDV</sequence>
<proteinExistence type="predicted"/>
<evidence type="ECO:0000313" key="1">
    <source>
        <dbReference type="EMBL" id="PWN53642.1"/>
    </source>
</evidence>